<evidence type="ECO:0000313" key="1">
    <source>
        <dbReference type="RefSeq" id="XP_016504863.1"/>
    </source>
</evidence>
<dbReference type="RefSeq" id="XP_016504863.1">
    <property type="nucleotide sequence ID" value="XM_016649377.1"/>
</dbReference>
<name>A0A1S4CUS8_TOBAC</name>
<gene>
    <name evidence="1" type="primary">LOC107822810</name>
</gene>
<accession>A0A1S4CUS8</accession>
<proteinExistence type="predicted"/>
<reference evidence="1" key="1">
    <citation type="submission" date="2025-08" db="UniProtKB">
        <authorList>
            <consortium name="RefSeq"/>
        </authorList>
    </citation>
    <scope>IDENTIFICATION</scope>
</reference>
<dbReference type="AlphaFoldDB" id="A0A1S4CUS8"/>
<sequence>MRHYINSFLKYWCFEICVVSNFFKAKCCKTLHLYFRKRNETISKIPHGLVKLLPTRQHLWSHDVSFLNLSGQNDIRHARTDIYDSRQLQLLCNTLEQECGY</sequence>
<protein>
    <submittedName>
        <fullName evidence="1">Uncharacterized protein isoform X3</fullName>
    </submittedName>
</protein>
<organism evidence="1">
    <name type="scientific">Nicotiana tabacum</name>
    <name type="common">Common tobacco</name>
    <dbReference type="NCBI Taxonomy" id="4097"/>
    <lineage>
        <taxon>Eukaryota</taxon>
        <taxon>Viridiplantae</taxon>
        <taxon>Streptophyta</taxon>
        <taxon>Embryophyta</taxon>
        <taxon>Tracheophyta</taxon>
        <taxon>Spermatophyta</taxon>
        <taxon>Magnoliopsida</taxon>
        <taxon>eudicotyledons</taxon>
        <taxon>Gunneridae</taxon>
        <taxon>Pentapetalae</taxon>
        <taxon>asterids</taxon>
        <taxon>lamiids</taxon>
        <taxon>Solanales</taxon>
        <taxon>Solanaceae</taxon>
        <taxon>Nicotianoideae</taxon>
        <taxon>Nicotianeae</taxon>
        <taxon>Nicotiana</taxon>
    </lineage>
</organism>
<dbReference type="OrthoDB" id="10423163at2759"/>